<proteinExistence type="predicted"/>
<dbReference type="PROSITE" id="PS51670">
    <property type="entry name" value="SHKT"/>
    <property type="match status" value="1"/>
</dbReference>
<dbReference type="Proteomes" id="UP000659654">
    <property type="component" value="Unassembled WGS sequence"/>
</dbReference>
<evidence type="ECO:0000313" key="8">
    <source>
        <dbReference type="WBParaSite" id="BXY_0546800.1"/>
    </source>
</evidence>
<accession>A0A1I7RXK1</accession>
<evidence type="ECO:0000259" key="3">
    <source>
        <dbReference type="PROSITE" id="PS51670"/>
    </source>
</evidence>
<name>A0A1I7RXK1_BURXY</name>
<evidence type="ECO:0000313" key="5">
    <source>
        <dbReference type="EMBL" id="CAG9126505.1"/>
    </source>
</evidence>
<gene>
    <name evidence="4" type="ORF">BXYJ_LOCUS13150</name>
</gene>
<evidence type="ECO:0000256" key="2">
    <source>
        <dbReference type="SAM" id="MobiDB-lite"/>
    </source>
</evidence>
<evidence type="ECO:0000313" key="6">
    <source>
        <dbReference type="Proteomes" id="UP000095284"/>
    </source>
</evidence>
<dbReference type="Proteomes" id="UP000095284">
    <property type="component" value="Unplaced"/>
</dbReference>
<dbReference type="InterPro" id="IPR003582">
    <property type="entry name" value="ShKT_dom"/>
</dbReference>
<dbReference type="EMBL" id="CAJFCV020000005">
    <property type="protein sequence ID" value="CAG9126505.1"/>
    <property type="molecule type" value="Genomic_DNA"/>
</dbReference>
<evidence type="ECO:0000313" key="4">
    <source>
        <dbReference type="EMBL" id="CAD5233059.1"/>
    </source>
</evidence>
<reference evidence="8" key="1">
    <citation type="submission" date="2016-11" db="UniProtKB">
        <authorList>
            <consortium name="WormBaseParasite"/>
        </authorList>
    </citation>
    <scope>IDENTIFICATION</scope>
</reference>
<protein>
    <submittedName>
        <fullName evidence="4">(pine wood nematode) hypothetical protein</fullName>
    </submittedName>
    <submittedName>
        <fullName evidence="8">ShKT domain-containing protein</fullName>
    </submittedName>
</protein>
<sequence length="139" mass="15327">MWKEFGMCQRLQPQASYYCPKACGYCKDVEETSTLPAVTSTVSDAAYKVTEKAAEMIVNTTESALPASSTVEYKATERDNERSESSTEGSESSESSEEVDDLTTTAGPSNTTEENPNDSNDIKSNLSLFFITFMLIKLW</sequence>
<feature type="compositionally biased region" description="Basic and acidic residues" evidence="2">
    <location>
        <begin position="74"/>
        <end position="85"/>
    </location>
</feature>
<reference evidence="5" key="2">
    <citation type="submission" date="2020-08" db="EMBL/GenBank/DDBJ databases">
        <authorList>
            <person name="Kikuchi T."/>
        </authorList>
    </citation>
    <scope>NUCLEOTIDE SEQUENCE</scope>
    <source>
        <strain evidence="4">Ka4C1</strain>
    </source>
</reference>
<dbReference type="Proteomes" id="UP000582659">
    <property type="component" value="Unassembled WGS sequence"/>
</dbReference>
<comment type="caution">
    <text evidence="1">Lacks conserved residue(s) required for the propagation of feature annotation.</text>
</comment>
<evidence type="ECO:0000313" key="7">
    <source>
        <dbReference type="Proteomes" id="UP000659654"/>
    </source>
</evidence>
<dbReference type="EMBL" id="CAJFDI010000005">
    <property type="protein sequence ID" value="CAD5233059.1"/>
    <property type="molecule type" value="Genomic_DNA"/>
</dbReference>
<organism evidence="6 8">
    <name type="scientific">Bursaphelenchus xylophilus</name>
    <name type="common">Pinewood nematode worm</name>
    <name type="synonym">Aphelenchoides xylophilus</name>
    <dbReference type="NCBI Taxonomy" id="6326"/>
    <lineage>
        <taxon>Eukaryota</taxon>
        <taxon>Metazoa</taxon>
        <taxon>Ecdysozoa</taxon>
        <taxon>Nematoda</taxon>
        <taxon>Chromadorea</taxon>
        <taxon>Rhabditida</taxon>
        <taxon>Tylenchina</taxon>
        <taxon>Tylenchomorpha</taxon>
        <taxon>Aphelenchoidea</taxon>
        <taxon>Aphelenchoididae</taxon>
        <taxon>Bursaphelenchus</taxon>
    </lineage>
</organism>
<dbReference type="SMR" id="A0A1I7RXK1"/>
<feature type="domain" description="ShKT" evidence="3">
    <location>
        <begin position="1"/>
        <end position="26"/>
    </location>
</feature>
<evidence type="ECO:0000256" key="1">
    <source>
        <dbReference type="PROSITE-ProRule" id="PRU01005"/>
    </source>
</evidence>
<feature type="compositionally biased region" description="Polar residues" evidence="2">
    <location>
        <begin position="60"/>
        <end position="71"/>
    </location>
</feature>
<dbReference type="AlphaFoldDB" id="A0A1I7RXK1"/>
<keyword evidence="7" id="KW-1185">Reference proteome</keyword>
<dbReference type="WBParaSite" id="BXY_0546800.1">
    <property type="protein sequence ID" value="BXY_0546800.1"/>
    <property type="gene ID" value="BXY_0546800"/>
</dbReference>
<feature type="region of interest" description="Disordered" evidence="2">
    <location>
        <begin position="60"/>
        <end position="122"/>
    </location>
</feature>
<feature type="compositionally biased region" description="Polar residues" evidence="2">
    <location>
        <begin position="102"/>
        <end position="122"/>
    </location>
</feature>